<evidence type="ECO:0000256" key="4">
    <source>
        <dbReference type="ARBA" id="ARBA00023014"/>
    </source>
</evidence>
<evidence type="ECO:0000256" key="3">
    <source>
        <dbReference type="ARBA" id="ARBA00023004"/>
    </source>
</evidence>
<sequence>MKFNNFLYLSGFGLKTILFKLKKPILGTIILTDYCNLSCKHCAVNNINKIMYPFDDIVDEMYKMYNEGIRILFFCGGETLLWEDNNKCIRDLIVKAKKIGFFIVNIVTNGTIDLNIPEADIIFLGLDGLKDNHNLIRGDTFDKIMDNVSKAPNSNICVYMAVNNTNYMDVREVTKLVRDNPNLNSISFNLHTPYKGTEKLALTKEQKLYVAKVIKNMIKEKYPIFNLASALDYYIENKWDKPCYQCVVSENKKRYVCGRCVEIDGLCDECGYLFAVEFSLLCKGKVKVILDMFRTYLKYV</sequence>
<dbReference type="Proteomes" id="UP000030014">
    <property type="component" value="Unassembled WGS sequence"/>
</dbReference>
<keyword evidence="1" id="KW-0949">S-adenosyl-L-methionine</keyword>
<reference evidence="6 7" key="1">
    <citation type="submission" date="2014-01" db="EMBL/GenBank/DDBJ databases">
        <title>Plasmidome dynamics in the species complex Clostridium novyi sensu lato converts strains of independent lineages into distinctly different pathogens.</title>
        <authorList>
            <person name="Skarin H."/>
            <person name="Segerman B."/>
        </authorList>
    </citation>
    <scope>NUCLEOTIDE SEQUENCE [LARGE SCALE GENOMIC DNA]</scope>
    <source>
        <strain evidence="6 7">DC5</strain>
    </source>
</reference>
<dbReference type="Pfam" id="PF04055">
    <property type="entry name" value="Radical_SAM"/>
    <property type="match status" value="1"/>
</dbReference>
<dbReference type="InterPro" id="IPR058240">
    <property type="entry name" value="rSAM_sf"/>
</dbReference>
<dbReference type="PANTHER" id="PTHR11228:SF7">
    <property type="entry name" value="PQQA PEPTIDE CYCLASE"/>
    <property type="match status" value="1"/>
</dbReference>
<dbReference type="PANTHER" id="PTHR11228">
    <property type="entry name" value="RADICAL SAM DOMAIN PROTEIN"/>
    <property type="match status" value="1"/>
</dbReference>
<evidence type="ECO:0000259" key="5">
    <source>
        <dbReference type="PROSITE" id="PS51918"/>
    </source>
</evidence>
<dbReference type="PROSITE" id="PS51918">
    <property type="entry name" value="RADICAL_SAM"/>
    <property type="match status" value="1"/>
</dbReference>
<evidence type="ECO:0000313" key="6">
    <source>
        <dbReference type="EMBL" id="KGM99663.1"/>
    </source>
</evidence>
<comment type="caution">
    <text evidence="6">The sequence shown here is derived from an EMBL/GenBank/DDBJ whole genome shotgun (WGS) entry which is preliminary data.</text>
</comment>
<dbReference type="InterPro" id="IPR013785">
    <property type="entry name" value="Aldolase_TIM"/>
</dbReference>
<dbReference type="GO" id="GO:0003824">
    <property type="term" value="F:catalytic activity"/>
    <property type="evidence" value="ECO:0007669"/>
    <property type="project" value="InterPro"/>
</dbReference>
<keyword evidence="3" id="KW-0408">Iron</keyword>
<evidence type="ECO:0000256" key="1">
    <source>
        <dbReference type="ARBA" id="ARBA00022691"/>
    </source>
</evidence>
<dbReference type="SFLD" id="SFLDG01067">
    <property type="entry name" value="SPASM/twitch_domain_containing"/>
    <property type="match status" value="1"/>
</dbReference>
<dbReference type="InterPro" id="IPR007197">
    <property type="entry name" value="rSAM"/>
</dbReference>
<dbReference type="Gene3D" id="3.20.20.70">
    <property type="entry name" value="Aldolase class I"/>
    <property type="match status" value="1"/>
</dbReference>
<dbReference type="RefSeq" id="WP_039259416.1">
    <property type="nucleotide sequence ID" value="NZ_JDRY01000032.1"/>
</dbReference>
<dbReference type="GO" id="GO:0046872">
    <property type="term" value="F:metal ion binding"/>
    <property type="evidence" value="ECO:0007669"/>
    <property type="project" value="UniProtKB-KW"/>
</dbReference>
<name>A0A0A0IGH9_CLOBO</name>
<feature type="domain" description="Radical SAM core" evidence="5">
    <location>
        <begin position="21"/>
        <end position="224"/>
    </location>
</feature>
<dbReference type="SFLD" id="SFLDS00029">
    <property type="entry name" value="Radical_SAM"/>
    <property type="match status" value="1"/>
</dbReference>
<keyword evidence="2" id="KW-0479">Metal-binding</keyword>
<gene>
    <name evidence="6" type="ORF">Z955_06500</name>
</gene>
<dbReference type="AlphaFoldDB" id="A0A0A0IGH9"/>
<accession>A0A0A0IGH9</accession>
<dbReference type="GO" id="GO:0051536">
    <property type="term" value="F:iron-sulfur cluster binding"/>
    <property type="evidence" value="ECO:0007669"/>
    <property type="project" value="UniProtKB-KW"/>
</dbReference>
<dbReference type="SUPFAM" id="SSF102114">
    <property type="entry name" value="Radical SAM enzymes"/>
    <property type="match status" value="1"/>
</dbReference>
<evidence type="ECO:0000256" key="2">
    <source>
        <dbReference type="ARBA" id="ARBA00022723"/>
    </source>
</evidence>
<proteinExistence type="predicted"/>
<dbReference type="InterPro" id="IPR006638">
    <property type="entry name" value="Elp3/MiaA/NifB-like_rSAM"/>
</dbReference>
<protein>
    <submittedName>
        <fullName evidence="6">Metallo cofactor biosynthesis protein</fullName>
    </submittedName>
</protein>
<dbReference type="EMBL" id="JDRY01000032">
    <property type="protein sequence ID" value="KGM99663.1"/>
    <property type="molecule type" value="Genomic_DNA"/>
</dbReference>
<dbReference type="InterPro" id="IPR050377">
    <property type="entry name" value="Radical_SAM_PqqE_MftC-like"/>
</dbReference>
<organism evidence="6 7">
    <name type="scientific">Clostridium botulinum C/D str. DC5</name>
    <dbReference type="NCBI Taxonomy" id="1443128"/>
    <lineage>
        <taxon>Bacteria</taxon>
        <taxon>Bacillati</taxon>
        <taxon>Bacillota</taxon>
        <taxon>Clostridia</taxon>
        <taxon>Eubacteriales</taxon>
        <taxon>Clostridiaceae</taxon>
        <taxon>Clostridium</taxon>
    </lineage>
</organism>
<evidence type="ECO:0000313" key="7">
    <source>
        <dbReference type="Proteomes" id="UP000030014"/>
    </source>
</evidence>
<dbReference type="CDD" id="cd01335">
    <property type="entry name" value="Radical_SAM"/>
    <property type="match status" value="1"/>
</dbReference>
<keyword evidence="4" id="KW-0411">Iron-sulfur</keyword>
<dbReference type="SMART" id="SM00729">
    <property type="entry name" value="Elp3"/>
    <property type="match status" value="1"/>
</dbReference>